<reference evidence="2" key="1">
    <citation type="journal article" date="2022" name="Mol. Ecol. Resour.">
        <title>The genomes of chicory, endive, great burdock and yacon provide insights into Asteraceae palaeo-polyploidization history and plant inulin production.</title>
        <authorList>
            <person name="Fan W."/>
            <person name="Wang S."/>
            <person name="Wang H."/>
            <person name="Wang A."/>
            <person name="Jiang F."/>
            <person name="Liu H."/>
            <person name="Zhao H."/>
            <person name="Xu D."/>
            <person name="Zhang Y."/>
        </authorList>
    </citation>
    <scope>NUCLEOTIDE SEQUENCE [LARGE SCALE GENOMIC DNA]</scope>
    <source>
        <strain evidence="2">cv. Punajuju</strain>
    </source>
</reference>
<dbReference type="Proteomes" id="UP001055811">
    <property type="component" value="Linkage Group LG06"/>
</dbReference>
<gene>
    <name evidence="1" type="ORF">L2E82_32864</name>
</gene>
<proteinExistence type="predicted"/>
<organism evidence="1 2">
    <name type="scientific">Cichorium intybus</name>
    <name type="common">Chicory</name>
    <dbReference type="NCBI Taxonomy" id="13427"/>
    <lineage>
        <taxon>Eukaryota</taxon>
        <taxon>Viridiplantae</taxon>
        <taxon>Streptophyta</taxon>
        <taxon>Embryophyta</taxon>
        <taxon>Tracheophyta</taxon>
        <taxon>Spermatophyta</taxon>
        <taxon>Magnoliopsida</taxon>
        <taxon>eudicotyledons</taxon>
        <taxon>Gunneridae</taxon>
        <taxon>Pentapetalae</taxon>
        <taxon>asterids</taxon>
        <taxon>campanulids</taxon>
        <taxon>Asterales</taxon>
        <taxon>Asteraceae</taxon>
        <taxon>Cichorioideae</taxon>
        <taxon>Cichorieae</taxon>
        <taxon>Cichoriinae</taxon>
        <taxon>Cichorium</taxon>
    </lineage>
</organism>
<name>A0ACB9BIH0_CICIN</name>
<accession>A0ACB9BIH0</accession>
<comment type="caution">
    <text evidence="1">The sequence shown here is derived from an EMBL/GenBank/DDBJ whole genome shotgun (WGS) entry which is preliminary data.</text>
</comment>
<reference evidence="1 2" key="2">
    <citation type="journal article" date="2022" name="Mol. Ecol. Resour.">
        <title>The genomes of chicory, endive, great burdock and yacon provide insights into Asteraceae paleo-polyploidization history and plant inulin production.</title>
        <authorList>
            <person name="Fan W."/>
            <person name="Wang S."/>
            <person name="Wang H."/>
            <person name="Wang A."/>
            <person name="Jiang F."/>
            <person name="Liu H."/>
            <person name="Zhao H."/>
            <person name="Xu D."/>
            <person name="Zhang Y."/>
        </authorList>
    </citation>
    <scope>NUCLEOTIDE SEQUENCE [LARGE SCALE GENOMIC DNA]</scope>
    <source>
        <strain evidence="2">cv. Punajuju</strain>
        <tissue evidence="1">Leaves</tissue>
    </source>
</reference>
<keyword evidence="2" id="KW-1185">Reference proteome</keyword>
<protein>
    <submittedName>
        <fullName evidence="1">Uncharacterized protein</fullName>
    </submittedName>
</protein>
<sequence length="311" mass="35197">MQVTKGGCVGQTFALAKSNGSSGGKRSKRRSKEERKGMVETFIKRYQASNNGSFPSLRLTHKKVGGSYYIVREVFRELIQENRVLAPPKLPPGDQNIENLDSFLETHPLGSISFDPNIHPKDNQTLVNEYELRREKVLNSRQISELQKRSLHDVDDDIISGNTHTTVENEESEDPIYDHATLDSEVEEPKMEGQKEEIEVELNQAQIGSLIEDVVVETFPLRPVSRMVYDVDEKTSEKEVLDGDTELATSNDERFENTSPVEDKASSIPNHGSLRSESWETASQISDNQQTNPIMSFTNKFIAAFMKFWSK</sequence>
<evidence type="ECO:0000313" key="1">
    <source>
        <dbReference type="EMBL" id="KAI3721845.1"/>
    </source>
</evidence>
<dbReference type="EMBL" id="CM042014">
    <property type="protein sequence ID" value="KAI3721845.1"/>
    <property type="molecule type" value="Genomic_DNA"/>
</dbReference>
<evidence type="ECO:0000313" key="2">
    <source>
        <dbReference type="Proteomes" id="UP001055811"/>
    </source>
</evidence>